<feature type="transmembrane region" description="Helical" evidence="6">
    <location>
        <begin position="181"/>
        <end position="204"/>
    </location>
</feature>
<keyword evidence="3 6" id="KW-1133">Transmembrane helix</keyword>
<sequence length="956" mass="107963">MNSFNNFTSHLKPNNKIKKEREQSLSLMIPQVQSIPLEGDDNLNTVQQMASNHIALSQSAADQQSSKGGKTPRSKKSSRSKDFKRKLQELKLHQESQEIHEQVQKLTTVQKIKYYINKLLDNNYYTAFMTLVTLYALFADDIRVITTEKDEDPYFWGASCFALAAFTIEIILSSIAKDGYFLGFFFWLDLLSTVSLILDIGWIANEIFDVNSGGKGKASSAASLAKASRASRVGTRAGRIVRIVRLVRLVRLYKHAQHALKKQAKEFEKEQLRLRAQQQDEMRDRGDSKVSSSFNQYQTPHGFIGNSNHLNIPEIQQNKALTPSNIIHLRPPTLPPINMDMRGNSHTNRNKEKKQTVMTELVRQQSQKKSTFLNQLQREKSIRENQVLPFSQAQDIIQQGVLNDNHIPVLNAERRNIESEPDNREREKSMSSLPANRSRNISSLSGKSSGSNTSKGSSFNLSKLQKAETKVGKTLSDKTTQKVIIIVLAILISVPLFTLSTYQDPIDSFGPSLSLIYNSQFMSPGIFDLTVQNYIDFHTAYRNPLILLMIGNVEYFPKDPNAVDYNNMREDDYTYYTYSDDSGNVLITSISSQRQSNIINSILSIVRTVTIAIILTVAAVQFNNDVELYLLEPIEAMLKKVTRIAENPLEAAQMEEKEEFAIEQLKLEGKTKELEEIEQKSKYETVVLEKLIIRIGALLAVGFGEAGSEIIAQNMKLTGQVDPMIPGKKIMAVFGFCDIRNFTDVTEVLQTGVMIFVNEIAQITHGVVDQYCGQANKNIGDAFLLVWKFRDKDYLKHIDGTVEFLPNDITSNFADLSVISFLKIMAGITLSNNLKKYQYNQGIKQRLKGYRVRMGFGLHFGWAIEGAIGSSFKIDASYLSPNVNMASRLEAATKQFGTQLLISGPLRNVLSEKCQKELRHIDCVTVKGSVVPLGINQYLQTTFYFDTLYQLRSLYM</sequence>
<evidence type="ECO:0000259" key="7">
    <source>
        <dbReference type="PROSITE" id="PS50125"/>
    </source>
</evidence>
<keyword evidence="9" id="KW-1185">Reference proteome</keyword>
<dbReference type="PANTHER" id="PTHR43336">
    <property type="entry name" value="OXYGEN SENSOR HISTIDINE KINASE RESPONSE REGULATOR DEVS/DOSS"/>
    <property type="match status" value="1"/>
</dbReference>
<feature type="region of interest" description="Disordered" evidence="5">
    <location>
        <begin position="414"/>
        <end position="459"/>
    </location>
</feature>
<dbReference type="PANTHER" id="PTHR43336:SF3">
    <property type="entry name" value="GUANYLATE CYCLASE DOMAIN-CONTAINING PROTEIN"/>
    <property type="match status" value="1"/>
</dbReference>
<evidence type="ECO:0000256" key="1">
    <source>
        <dbReference type="ARBA" id="ARBA00004141"/>
    </source>
</evidence>
<dbReference type="STRING" id="312017.I7M1W3"/>
<dbReference type="PROSITE" id="PS50125">
    <property type="entry name" value="GUANYLATE_CYCLASE_2"/>
    <property type="match status" value="1"/>
</dbReference>
<dbReference type="OrthoDB" id="60033at2759"/>
<dbReference type="GeneID" id="7843264"/>
<evidence type="ECO:0000313" key="8">
    <source>
        <dbReference type="EMBL" id="EAR97901.3"/>
    </source>
</evidence>
<organism evidence="8 9">
    <name type="scientific">Tetrahymena thermophila (strain SB210)</name>
    <dbReference type="NCBI Taxonomy" id="312017"/>
    <lineage>
        <taxon>Eukaryota</taxon>
        <taxon>Sar</taxon>
        <taxon>Alveolata</taxon>
        <taxon>Ciliophora</taxon>
        <taxon>Intramacronucleata</taxon>
        <taxon>Oligohymenophorea</taxon>
        <taxon>Hymenostomatida</taxon>
        <taxon>Tetrahymenina</taxon>
        <taxon>Tetrahymenidae</taxon>
        <taxon>Tetrahymena</taxon>
    </lineage>
</organism>
<dbReference type="GO" id="GO:0035556">
    <property type="term" value="P:intracellular signal transduction"/>
    <property type="evidence" value="ECO:0007669"/>
    <property type="project" value="InterPro"/>
</dbReference>
<dbReference type="GO" id="GO:0009190">
    <property type="term" value="P:cyclic nucleotide biosynthetic process"/>
    <property type="evidence" value="ECO:0007669"/>
    <property type="project" value="InterPro"/>
</dbReference>
<accession>I7M1W3</accession>
<dbReference type="SUPFAM" id="SSF81324">
    <property type="entry name" value="Voltage-gated potassium channels"/>
    <property type="match status" value="1"/>
</dbReference>
<dbReference type="InterPro" id="IPR027359">
    <property type="entry name" value="Volt_channel_dom_sf"/>
</dbReference>
<proteinExistence type="predicted"/>
<evidence type="ECO:0000256" key="5">
    <source>
        <dbReference type="SAM" id="MobiDB-lite"/>
    </source>
</evidence>
<keyword evidence="4 6" id="KW-0472">Membrane</keyword>
<comment type="subcellular location">
    <subcellularLocation>
        <location evidence="1">Membrane</location>
        <topology evidence="1">Multi-pass membrane protein</topology>
    </subcellularLocation>
</comment>
<gene>
    <name evidence="8" type="ORF">TTHERM_00279900</name>
</gene>
<feature type="transmembrane region" description="Helical" evidence="6">
    <location>
        <begin position="124"/>
        <end position="142"/>
    </location>
</feature>
<name>I7M1W3_TETTS</name>
<feature type="transmembrane region" description="Helical" evidence="6">
    <location>
        <begin position="154"/>
        <end position="175"/>
    </location>
</feature>
<dbReference type="EMBL" id="GG662656">
    <property type="protein sequence ID" value="EAR97901.3"/>
    <property type="molecule type" value="Genomic_DNA"/>
</dbReference>
<feature type="compositionally biased region" description="Basic and acidic residues" evidence="5">
    <location>
        <begin position="414"/>
        <end position="429"/>
    </location>
</feature>
<dbReference type="InterPro" id="IPR005821">
    <property type="entry name" value="Ion_trans_dom"/>
</dbReference>
<dbReference type="AlphaFoldDB" id="I7M1W3"/>
<dbReference type="GO" id="GO:0016020">
    <property type="term" value="C:membrane"/>
    <property type="evidence" value="ECO:0007669"/>
    <property type="project" value="UniProtKB-SubCell"/>
</dbReference>
<dbReference type="Proteomes" id="UP000009168">
    <property type="component" value="Unassembled WGS sequence"/>
</dbReference>
<feature type="domain" description="Guanylate cyclase" evidence="7">
    <location>
        <begin position="733"/>
        <end position="890"/>
    </location>
</feature>
<dbReference type="InParanoid" id="I7M1W3"/>
<feature type="compositionally biased region" description="Low complexity" evidence="5">
    <location>
        <begin position="437"/>
        <end position="458"/>
    </location>
</feature>
<evidence type="ECO:0000256" key="3">
    <source>
        <dbReference type="ARBA" id="ARBA00022989"/>
    </source>
</evidence>
<dbReference type="CDD" id="cd07302">
    <property type="entry name" value="CHD"/>
    <property type="match status" value="1"/>
</dbReference>
<dbReference type="KEGG" id="tet:TTHERM_00279900"/>
<dbReference type="Gene3D" id="3.30.70.1230">
    <property type="entry name" value="Nucleotide cyclase"/>
    <property type="match status" value="1"/>
</dbReference>
<feature type="region of interest" description="Disordered" evidence="5">
    <location>
        <begin position="56"/>
        <end position="82"/>
    </location>
</feature>
<dbReference type="Gene3D" id="1.20.120.350">
    <property type="entry name" value="Voltage-gated potassium channels. Chain C"/>
    <property type="match status" value="1"/>
</dbReference>
<protein>
    <submittedName>
        <fullName evidence="8">Cation channel family protein</fullName>
    </submittedName>
</protein>
<dbReference type="Pfam" id="PF00520">
    <property type="entry name" value="Ion_trans"/>
    <property type="match status" value="1"/>
</dbReference>
<dbReference type="eggNOG" id="ENOG502QQYF">
    <property type="taxonomic scope" value="Eukaryota"/>
</dbReference>
<evidence type="ECO:0000313" key="9">
    <source>
        <dbReference type="Proteomes" id="UP000009168"/>
    </source>
</evidence>
<reference evidence="9" key="1">
    <citation type="journal article" date="2006" name="PLoS Biol.">
        <title>Macronuclear genome sequence of the ciliate Tetrahymena thermophila, a model eukaryote.</title>
        <authorList>
            <person name="Eisen J.A."/>
            <person name="Coyne R.S."/>
            <person name="Wu M."/>
            <person name="Wu D."/>
            <person name="Thiagarajan M."/>
            <person name="Wortman J.R."/>
            <person name="Badger J.H."/>
            <person name="Ren Q."/>
            <person name="Amedeo P."/>
            <person name="Jones K.M."/>
            <person name="Tallon L.J."/>
            <person name="Delcher A.L."/>
            <person name="Salzberg S.L."/>
            <person name="Silva J.C."/>
            <person name="Haas B.J."/>
            <person name="Majoros W.H."/>
            <person name="Farzad M."/>
            <person name="Carlton J.M."/>
            <person name="Smith R.K. Jr."/>
            <person name="Garg J."/>
            <person name="Pearlman R.E."/>
            <person name="Karrer K.M."/>
            <person name="Sun L."/>
            <person name="Manning G."/>
            <person name="Elde N.C."/>
            <person name="Turkewitz A.P."/>
            <person name="Asai D.J."/>
            <person name="Wilkes D.E."/>
            <person name="Wang Y."/>
            <person name="Cai H."/>
            <person name="Collins K."/>
            <person name="Stewart B.A."/>
            <person name="Lee S.R."/>
            <person name="Wilamowska K."/>
            <person name="Weinberg Z."/>
            <person name="Ruzzo W.L."/>
            <person name="Wloga D."/>
            <person name="Gaertig J."/>
            <person name="Frankel J."/>
            <person name="Tsao C.-C."/>
            <person name="Gorovsky M.A."/>
            <person name="Keeling P.J."/>
            <person name="Waller R.F."/>
            <person name="Patron N.J."/>
            <person name="Cherry J.M."/>
            <person name="Stover N.A."/>
            <person name="Krieger C.J."/>
            <person name="del Toro C."/>
            <person name="Ryder H.F."/>
            <person name="Williamson S.C."/>
            <person name="Barbeau R.A."/>
            <person name="Hamilton E.P."/>
            <person name="Orias E."/>
        </authorList>
    </citation>
    <scope>NUCLEOTIDE SEQUENCE [LARGE SCALE GENOMIC DNA]</scope>
    <source>
        <strain evidence="9">SB210</strain>
    </source>
</reference>
<evidence type="ECO:0000256" key="6">
    <source>
        <dbReference type="SAM" id="Phobius"/>
    </source>
</evidence>
<dbReference type="InterPro" id="IPR029787">
    <property type="entry name" value="Nucleotide_cyclase"/>
</dbReference>
<evidence type="ECO:0000256" key="4">
    <source>
        <dbReference type="ARBA" id="ARBA00023136"/>
    </source>
</evidence>
<evidence type="ECO:0000256" key="2">
    <source>
        <dbReference type="ARBA" id="ARBA00022692"/>
    </source>
</evidence>
<dbReference type="FunCoup" id="I7M1W3">
    <property type="interactions" value="5"/>
</dbReference>
<dbReference type="RefSeq" id="XP_001018146.3">
    <property type="nucleotide sequence ID" value="XM_001018146.3"/>
</dbReference>
<feature type="compositionally biased region" description="Low complexity" evidence="5">
    <location>
        <begin position="56"/>
        <end position="69"/>
    </location>
</feature>
<dbReference type="InterPro" id="IPR001054">
    <property type="entry name" value="A/G_cyclase"/>
</dbReference>
<dbReference type="SUPFAM" id="SSF55073">
    <property type="entry name" value="Nucleotide cyclase"/>
    <property type="match status" value="1"/>
</dbReference>
<keyword evidence="2 6" id="KW-0812">Transmembrane</keyword>